<dbReference type="EMBL" id="CM007892">
    <property type="protein sequence ID" value="OTG32069.1"/>
    <property type="molecule type" value="Genomic_DNA"/>
</dbReference>
<evidence type="ECO:0000313" key="3">
    <source>
        <dbReference type="Proteomes" id="UP000215914"/>
    </source>
</evidence>
<dbReference type="Proteomes" id="UP000215914">
    <property type="component" value="Chromosome 3"/>
</dbReference>
<gene>
    <name evidence="2" type="ORF">HannXRQ_Chr03g0082561</name>
</gene>
<proteinExistence type="predicted"/>
<keyword evidence="1" id="KW-0812">Transmembrane</keyword>
<accession>A0A251V9Y5</accession>
<keyword evidence="1" id="KW-0472">Membrane</keyword>
<keyword evidence="1" id="KW-1133">Transmembrane helix</keyword>
<feature type="transmembrane region" description="Helical" evidence="1">
    <location>
        <begin position="73"/>
        <end position="95"/>
    </location>
</feature>
<evidence type="ECO:0008006" key="4">
    <source>
        <dbReference type="Google" id="ProtNLM"/>
    </source>
</evidence>
<sequence>MIQFSFLCRDVSYNNLSGPMPKLSARTFRIIGNALLCEQNSVNNCSYIYPEPLSFPSDGFTDQSSSNGKRHHLSVAHGSSFSALFLIIIVITLLIW</sequence>
<name>A0A251V9Y5_HELAN</name>
<organism evidence="2 3">
    <name type="scientific">Helianthus annuus</name>
    <name type="common">Common sunflower</name>
    <dbReference type="NCBI Taxonomy" id="4232"/>
    <lineage>
        <taxon>Eukaryota</taxon>
        <taxon>Viridiplantae</taxon>
        <taxon>Streptophyta</taxon>
        <taxon>Embryophyta</taxon>
        <taxon>Tracheophyta</taxon>
        <taxon>Spermatophyta</taxon>
        <taxon>Magnoliopsida</taxon>
        <taxon>eudicotyledons</taxon>
        <taxon>Gunneridae</taxon>
        <taxon>Pentapetalae</taxon>
        <taxon>asterids</taxon>
        <taxon>campanulids</taxon>
        <taxon>Asterales</taxon>
        <taxon>Asteraceae</taxon>
        <taxon>Asteroideae</taxon>
        <taxon>Heliantheae alliance</taxon>
        <taxon>Heliantheae</taxon>
        <taxon>Helianthus</taxon>
    </lineage>
</organism>
<evidence type="ECO:0000256" key="1">
    <source>
        <dbReference type="SAM" id="Phobius"/>
    </source>
</evidence>
<dbReference type="AlphaFoldDB" id="A0A251V9Y5"/>
<evidence type="ECO:0000313" key="2">
    <source>
        <dbReference type="EMBL" id="OTG32069.1"/>
    </source>
</evidence>
<dbReference type="InParanoid" id="A0A251V9Y5"/>
<protein>
    <recommendedName>
        <fullName evidence="4">Leucine-rich repeat domain, L domain-like protein</fullName>
    </recommendedName>
</protein>
<keyword evidence="3" id="KW-1185">Reference proteome</keyword>
<reference evidence="3" key="1">
    <citation type="journal article" date="2017" name="Nature">
        <title>The sunflower genome provides insights into oil metabolism, flowering and Asterid evolution.</title>
        <authorList>
            <person name="Badouin H."/>
            <person name="Gouzy J."/>
            <person name="Grassa C.J."/>
            <person name="Murat F."/>
            <person name="Staton S.E."/>
            <person name="Cottret L."/>
            <person name="Lelandais-Briere C."/>
            <person name="Owens G.L."/>
            <person name="Carrere S."/>
            <person name="Mayjonade B."/>
            <person name="Legrand L."/>
            <person name="Gill N."/>
            <person name="Kane N.C."/>
            <person name="Bowers J.E."/>
            <person name="Hubner S."/>
            <person name="Bellec A."/>
            <person name="Berard A."/>
            <person name="Berges H."/>
            <person name="Blanchet N."/>
            <person name="Boniface M.C."/>
            <person name="Brunel D."/>
            <person name="Catrice O."/>
            <person name="Chaidir N."/>
            <person name="Claudel C."/>
            <person name="Donnadieu C."/>
            <person name="Faraut T."/>
            <person name="Fievet G."/>
            <person name="Helmstetter N."/>
            <person name="King M."/>
            <person name="Knapp S.J."/>
            <person name="Lai Z."/>
            <person name="Le Paslier M.C."/>
            <person name="Lippi Y."/>
            <person name="Lorenzon L."/>
            <person name="Mandel J.R."/>
            <person name="Marage G."/>
            <person name="Marchand G."/>
            <person name="Marquand E."/>
            <person name="Bret-Mestries E."/>
            <person name="Morien E."/>
            <person name="Nambeesan S."/>
            <person name="Nguyen T."/>
            <person name="Pegot-Espagnet P."/>
            <person name="Pouilly N."/>
            <person name="Raftis F."/>
            <person name="Sallet E."/>
            <person name="Schiex T."/>
            <person name="Thomas J."/>
            <person name="Vandecasteele C."/>
            <person name="Vares D."/>
            <person name="Vear F."/>
            <person name="Vautrin S."/>
            <person name="Crespi M."/>
            <person name="Mangin B."/>
            <person name="Burke J.M."/>
            <person name="Salse J."/>
            <person name="Munos S."/>
            <person name="Vincourt P."/>
            <person name="Rieseberg L.H."/>
            <person name="Langlade N.B."/>
        </authorList>
    </citation>
    <scope>NUCLEOTIDE SEQUENCE [LARGE SCALE GENOMIC DNA]</scope>
    <source>
        <strain evidence="3">cv. SF193</strain>
    </source>
</reference>